<gene>
    <name evidence="1" type="ORF">L2E82_47345</name>
</gene>
<keyword evidence="2" id="KW-1185">Reference proteome</keyword>
<accession>A0ACB8YVJ7</accession>
<proteinExistence type="predicted"/>
<reference evidence="2" key="1">
    <citation type="journal article" date="2022" name="Mol. Ecol. Resour.">
        <title>The genomes of chicory, endive, great burdock and yacon provide insights into Asteraceae palaeo-polyploidization history and plant inulin production.</title>
        <authorList>
            <person name="Fan W."/>
            <person name="Wang S."/>
            <person name="Wang H."/>
            <person name="Wang A."/>
            <person name="Jiang F."/>
            <person name="Liu H."/>
            <person name="Zhao H."/>
            <person name="Xu D."/>
            <person name="Zhang Y."/>
        </authorList>
    </citation>
    <scope>NUCLEOTIDE SEQUENCE [LARGE SCALE GENOMIC DNA]</scope>
    <source>
        <strain evidence="2">cv. Punajuju</strain>
    </source>
</reference>
<evidence type="ECO:0000313" key="2">
    <source>
        <dbReference type="Proteomes" id="UP001055811"/>
    </source>
</evidence>
<organism evidence="1 2">
    <name type="scientific">Cichorium intybus</name>
    <name type="common">Chicory</name>
    <dbReference type="NCBI Taxonomy" id="13427"/>
    <lineage>
        <taxon>Eukaryota</taxon>
        <taxon>Viridiplantae</taxon>
        <taxon>Streptophyta</taxon>
        <taxon>Embryophyta</taxon>
        <taxon>Tracheophyta</taxon>
        <taxon>Spermatophyta</taxon>
        <taxon>Magnoliopsida</taxon>
        <taxon>eudicotyledons</taxon>
        <taxon>Gunneridae</taxon>
        <taxon>Pentapetalae</taxon>
        <taxon>asterids</taxon>
        <taxon>campanulids</taxon>
        <taxon>Asterales</taxon>
        <taxon>Asteraceae</taxon>
        <taxon>Cichorioideae</taxon>
        <taxon>Cichorieae</taxon>
        <taxon>Cichoriinae</taxon>
        <taxon>Cichorium</taxon>
    </lineage>
</organism>
<name>A0ACB8YVJ7_CICIN</name>
<dbReference type="Proteomes" id="UP001055811">
    <property type="component" value="Linkage Group LG09"/>
</dbReference>
<sequence length="133" mass="14784">MVAEWGQTSETGLQETSRILCANTITDDKKNGLGATLAVKFSHDIKRVGAQMEENGQELNTAVPAGEELYLNETRPCVIGKIYEHPIAAEYASQHAKEKHKNRSRADSLQPDKKKDVKTLVQKLKECCTWIAS</sequence>
<comment type="caution">
    <text evidence="1">The sequence shown here is derived from an EMBL/GenBank/DDBJ whole genome shotgun (WGS) entry which is preliminary data.</text>
</comment>
<evidence type="ECO:0000313" key="1">
    <source>
        <dbReference type="EMBL" id="KAI3689389.1"/>
    </source>
</evidence>
<protein>
    <submittedName>
        <fullName evidence="1">Uncharacterized protein</fullName>
    </submittedName>
</protein>
<dbReference type="EMBL" id="CM042017">
    <property type="protein sequence ID" value="KAI3689389.1"/>
    <property type="molecule type" value="Genomic_DNA"/>
</dbReference>
<reference evidence="1 2" key="2">
    <citation type="journal article" date="2022" name="Mol. Ecol. Resour.">
        <title>The genomes of chicory, endive, great burdock and yacon provide insights into Asteraceae paleo-polyploidization history and plant inulin production.</title>
        <authorList>
            <person name="Fan W."/>
            <person name="Wang S."/>
            <person name="Wang H."/>
            <person name="Wang A."/>
            <person name="Jiang F."/>
            <person name="Liu H."/>
            <person name="Zhao H."/>
            <person name="Xu D."/>
            <person name="Zhang Y."/>
        </authorList>
    </citation>
    <scope>NUCLEOTIDE SEQUENCE [LARGE SCALE GENOMIC DNA]</scope>
    <source>
        <strain evidence="2">cv. Punajuju</strain>
        <tissue evidence="1">Leaves</tissue>
    </source>
</reference>